<reference evidence="1" key="1">
    <citation type="submission" date="2022-07" db="EMBL/GenBank/DDBJ databases">
        <authorList>
            <person name="Trinca V."/>
            <person name="Uliana J.V.C."/>
            <person name="Torres T.T."/>
            <person name="Ward R.J."/>
            <person name="Monesi N."/>
        </authorList>
    </citation>
    <scope>NUCLEOTIDE SEQUENCE</scope>
    <source>
        <strain evidence="1">HSMRA1968</strain>
        <tissue evidence="1">Whole embryos</tissue>
    </source>
</reference>
<comment type="caution">
    <text evidence="1">The sequence shown here is derived from an EMBL/GenBank/DDBJ whole genome shotgun (WGS) entry which is preliminary data.</text>
</comment>
<dbReference type="EMBL" id="WJQU01002443">
    <property type="protein sequence ID" value="KAJ6632839.1"/>
    <property type="molecule type" value="Genomic_DNA"/>
</dbReference>
<gene>
    <name evidence="1" type="ORF">Bhyg_16223</name>
</gene>
<evidence type="ECO:0000313" key="2">
    <source>
        <dbReference type="Proteomes" id="UP001151699"/>
    </source>
</evidence>
<name>A0A9Q0RUX5_9DIPT</name>
<dbReference type="AlphaFoldDB" id="A0A9Q0RUX5"/>
<sequence length="151" mass="15277">MERSEEIEILRSHRFEDKENVKQAVEHCDTITPAFGQSTPVFGASTCFGQPSAAPAFGPTGFGTNTASTSVPQFGFGAQTTSSTAFGAPGSQPPTFGKGFSGFGAQPAPSFGTGVNTFGAGGFNGELNRITSSAPLFGGFGSTSTTSGLSS</sequence>
<proteinExistence type="predicted"/>
<dbReference type="Proteomes" id="UP001151699">
    <property type="component" value="Unassembled WGS sequence"/>
</dbReference>
<protein>
    <submittedName>
        <fullName evidence="1">Uncharacterized protein</fullName>
    </submittedName>
</protein>
<evidence type="ECO:0000313" key="1">
    <source>
        <dbReference type="EMBL" id="KAJ6632839.1"/>
    </source>
</evidence>
<organism evidence="1 2">
    <name type="scientific">Pseudolycoriella hygida</name>
    <dbReference type="NCBI Taxonomy" id="35572"/>
    <lineage>
        <taxon>Eukaryota</taxon>
        <taxon>Metazoa</taxon>
        <taxon>Ecdysozoa</taxon>
        <taxon>Arthropoda</taxon>
        <taxon>Hexapoda</taxon>
        <taxon>Insecta</taxon>
        <taxon>Pterygota</taxon>
        <taxon>Neoptera</taxon>
        <taxon>Endopterygota</taxon>
        <taxon>Diptera</taxon>
        <taxon>Nematocera</taxon>
        <taxon>Sciaroidea</taxon>
        <taxon>Sciaridae</taxon>
        <taxon>Pseudolycoriella</taxon>
    </lineage>
</organism>
<keyword evidence="2" id="KW-1185">Reference proteome</keyword>
<accession>A0A9Q0RUX5</accession>